<protein>
    <recommendedName>
        <fullName evidence="4">LAGLIDADG homing endonuclease</fullName>
    </recommendedName>
</protein>
<accession>A0ABD3P4V9</accession>
<name>A0ABD3P4V9_9STRA</name>
<dbReference type="EMBL" id="JALLPJ020000775">
    <property type="protein sequence ID" value="KAL3783260.1"/>
    <property type="molecule type" value="Genomic_DNA"/>
</dbReference>
<comment type="caution">
    <text evidence="2">The sequence shown here is derived from an EMBL/GenBank/DDBJ whole genome shotgun (WGS) entry which is preliminary data.</text>
</comment>
<dbReference type="Proteomes" id="UP001530400">
    <property type="component" value="Unassembled WGS sequence"/>
</dbReference>
<evidence type="ECO:0000313" key="3">
    <source>
        <dbReference type="Proteomes" id="UP001530400"/>
    </source>
</evidence>
<keyword evidence="3" id="KW-1185">Reference proteome</keyword>
<dbReference type="AlphaFoldDB" id="A0ABD3P4V9"/>
<gene>
    <name evidence="2" type="ORF">ACHAWO_013352</name>
</gene>
<reference evidence="2 3" key="1">
    <citation type="submission" date="2024-10" db="EMBL/GenBank/DDBJ databases">
        <title>Updated reference genomes for cyclostephanoid diatoms.</title>
        <authorList>
            <person name="Roberts W.R."/>
            <person name="Alverson A.J."/>
        </authorList>
    </citation>
    <scope>NUCLEOTIDE SEQUENCE [LARGE SCALE GENOMIC DNA]</scope>
    <source>
        <strain evidence="2 3">AJA010-31</strain>
    </source>
</reference>
<feature type="region of interest" description="Disordered" evidence="1">
    <location>
        <begin position="80"/>
        <end position="110"/>
    </location>
</feature>
<organism evidence="2 3">
    <name type="scientific">Cyclotella atomus</name>
    <dbReference type="NCBI Taxonomy" id="382360"/>
    <lineage>
        <taxon>Eukaryota</taxon>
        <taxon>Sar</taxon>
        <taxon>Stramenopiles</taxon>
        <taxon>Ochrophyta</taxon>
        <taxon>Bacillariophyta</taxon>
        <taxon>Coscinodiscophyceae</taxon>
        <taxon>Thalassiosirophycidae</taxon>
        <taxon>Stephanodiscales</taxon>
        <taxon>Stephanodiscaceae</taxon>
        <taxon>Cyclotella</taxon>
    </lineage>
</organism>
<sequence length="378" mass="41679">MPPVFNLVSENDLRYGLNCPVKVESADKAEVCGLVVSPCGVVNGDKGSRTEGRTGVLRSIQSKQIKYHVNETNIRVRKTQQKEGPLVSEKPIDNGGLKKASMQRDMSGPSTSKMLTILRPAVDSSSSLHTSQGGFDLSSSLHAISQGKVQEQPTDSNKRKALALKDMTNADQNYCDKKQCTTDARPFTLSLVIPRWVLKCKTNIFRTLEANKRDIAAKAKGFVTIKTAWDGLAVCIVSNDSDAVGMIYRDVTKLLVSCLNGDGSTGRLLYEFANSGSGRFGIPSSRSGVVKQRSIFDADRDVWMHLVEIPPLLYAARKNALNICLQNIRIRYTQTQILRVSNYCAPYALVFGLDIIKVGHARLDVVRLIEDHKMDMRG</sequence>
<proteinExistence type="predicted"/>
<evidence type="ECO:0000256" key="1">
    <source>
        <dbReference type="SAM" id="MobiDB-lite"/>
    </source>
</evidence>
<evidence type="ECO:0000313" key="2">
    <source>
        <dbReference type="EMBL" id="KAL3783260.1"/>
    </source>
</evidence>
<evidence type="ECO:0008006" key="4">
    <source>
        <dbReference type="Google" id="ProtNLM"/>
    </source>
</evidence>